<dbReference type="InterPro" id="IPR019398">
    <property type="entry name" value="Pre-rRNA_process_TSR2"/>
</dbReference>
<dbReference type="Pfam" id="PF10273">
    <property type="entry name" value="WGG"/>
    <property type="match status" value="1"/>
</dbReference>
<keyword evidence="4" id="KW-1185">Reference proteome</keyword>
<protein>
    <recommendedName>
        <fullName evidence="5">Pre-rRNA-processing protein TSR2-like protein</fullName>
    </recommendedName>
</protein>
<sequence>MESMNDGRRGIDTTSVAASTLQKPEAFDVCSDGGGSPHLRDSVASILSRWNGLQMAVQNQWGGHDSLNKSHQLADDISSWFSQSKAPLYVEDVENLLHENMLLSFNTDIEDGSVEEVAEQLMDLHEEYLHGSQVTM</sequence>
<name>W9R130_9ROSA</name>
<proteinExistence type="inferred from homology"/>
<comment type="similarity">
    <text evidence="1">Belongs to the TSR2 family.</text>
</comment>
<dbReference type="KEGG" id="mnt:21388887"/>
<accession>W9R130</accession>
<dbReference type="GO" id="GO:0006364">
    <property type="term" value="P:rRNA processing"/>
    <property type="evidence" value="ECO:0007669"/>
    <property type="project" value="UniProtKB-KW"/>
</dbReference>
<evidence type="ECO:0000313" key="4">
    <source>
        <dbReference type="Proteomes" id="UP000030645"/>
    </source>
</evidence>
<dbReference type="eggNOG" id="KOG4032">
    <property type="taxonomic scope" value="Eukaryota"/>
</dbReference>
<keyword evidence="2" id="KW-0698">rRNA processing</keyword>
<gene>
    <name evidence="3" type="ORF">L484_005420</name>
</gene>
<reference evidence="4" key="1">
    <citation type="submission" date="2013-01" db="EMBL/GenBank/DDBJ databases">
        <title>Draft Genome Sequence of a Mulberry Tree, Morus notabilis C.K. Schneid.</title>
        <authorList>
            <person name="He N."/>
            <person name="Zhao S."/>
        </authorList>
    </citation>
    <scope>NUCLEOTIDE SEQUENCE</scope>
</reference>
<dbReference type="OrthoDB" id="263560at2759"/>
<dbReference type="EMBL" id="KE344489">
    <property type="protein sequence ID" value="EXB63457.1"/>
    <property type="molecule type" value="Genomic_DNA"/>
</dbReference>
<evidence type="ECO:0008006" key="5">
    <source>
        <dbReference type="Google" id="ProtNLM"/>
    </source>
</evidence>
<evidence type="ECO:0000256" key="2">
    <source>
        <dbReference type="ARBA" id="ARBA00022552"/>
    </source>
</evidence>
<dbReference type="PANTHER" id="PTHR21250">
    <property type="entry name" value="PRE-RRNA-PROCESSING PROTEIN TSR2 HOMOLOG"/>
    <property type="match status" value="1"/>
</dbReference>
<evidence type="ECO:0000256" key="1">
    <source>
        <dbReference type="ARBA" id="ARBA00006524"/>
    </source>
</evidence>
<dbReference type="STRING" id="981085.W9R130"/>
<dbReference type="AlphaFoldDB" id="W9R130"/>
<dbReference type="Proteomes" id="UP000030645">
    <property type="component" value="Unassembled WGS sequence"/>
</dbReference>
<evidence type="ECO:0000313" key="3">
    <source>
        <dbReference type="EMBL" id="EXB63457.1"/>
    </source>
</evidence>
<organism evidence="3 4">
    <name type="scientific">Morus notabilis</name>
    <dbReference type="NCBI Taxonomy" id="981085"/>
    <lineage>
        <taxon>Eukaryota</taxon>
        <taxon>Viridiplantae</taxon>
        <taxon>Streptophyta</taxon>
        <taxon>Embryophyta</taxon>
        <taxon>Tracheophyta</taxon>
        <taxon>Spermatophyta</taxon>
        <taxon>Magnoliopsida</taxon>
        <taxon>eudicotyledons</taxon>
        <taxon>Gunneridae</taxon>
        <taxon>Pentapetalae</taxon>
        <taxon>rosids</taxon>
        <taxon>fabids</taxon>
        <taxon>Rosales</taxon>
        <taxon>Moraceae</taxon>
        <taxon>Moreae</taxon>
        <taxon>Morus</taxon>
    </lineage>
</organism>